<name>E4Y4B6_OIKDI</name>
<feature type="transmembrane region" description="Helical" evidence="4">
    <location>
        <begin position="230"/>
        <end position="252"/>
    </location>
</feature>
<sequence length="290" mass="32084">MRNILLYVLIQRIYAQLLILNEEEINFRRRRAADKIKTVDCNRGAEQASAHETKYLVSPDFPAPMYKPMKCSWTITASPGAFISVTIKDSISCAGGNGIYLEEGSSKTKAICGANTKTLTSKSQKMKFVVQLNKPGPKGEIVQIGFKQNAFPSGWTIAEFNKGKKAKPAPVKSKKSPKKSPAPKKKINLKSAKKPKKRLSVTKLGKPQGHKETLVYGDVDRPIVKDRRHIIVIGGVCFLLLLVGVAFYMGVAMKKDAAEQERLKAEGLDQLPKFEIKENDIPKSLPKSDS</sequence>
<reference evidence="7" key="1">
    <citation type="journal article" date="2010" name="Science">
        <title>Plasticity of animal genome architecture unmasked by rapid evolution of a pelagic tunicate.</title>
        <authorList>
            <person name="Denoeud F."/>
            <person name="Henriet S."/>
            <person name="Mungpakdee S."/>
            <person name="Aury J.M."/>
            <person name="Da Silva C."/>
            <person name="Brinkmann H."/>
            <person name="Mikhaleva J."/>
            <person name="Olsen L.C."/>
            <person name="Jubin C."/>
            <person name="Canestro C."/>
            <person name="Bouquet J.M."/>
            <person name="Danks G."/>
            <person name="Poulain J."/>
            <person name="Campsteijn C."/>
            <person name="Adamski M."/>
            <person name="Cross I."/>
            <person name="Yadetie F."/>
            <person name="Muffato M."/>
            <person name="Louis A."/>
            <person name="Butcher S."/>
            <person name="Tsagkogeorga G."/>
            <person name="Konrad A."/>
            <person name="Singh S."/>
            <person name="Jensen M.F."/>
            <person name="Cong E.H."/>
            <person name="Eikeseth-Otteraa H."/>
            <person name="Noel B."/>
            <person name="Anthouard V."/>
            <person name="Porcel B.M."/>
            <person name="Kachouri-Lafond R."/>
            <person name="Nishino A."/>
            <person name="Ugolini M."/>
            <person name="Chourrout P."/>
            <person name="Nishida H."/>
            <person name="Aasland R."/>
            <person name="Huzurbazar S."/>
            <person name="Westhof E."/>
            <person name="Delsuc F."/>
            <person name="Lehrach H."/>
            <person name="Reinhardt R."/>
            <person name="Weissenbach J."/>
            <person name="Roy S.W."/>
            <person name="Artiguenave F."/>
            <person name="Postlethwait J.H."/>
            <person name="Manak J.R."/>
            <person name="Thompson E.M."/>
            <person name="Jaillon O."/>
            <person name="Du Pasquier L."/>
            <person name="Boudinot P."/>
            <person name="Liberles D.A."/>
            <person name="Volff J.N."/>
            <person name="Philippe H."/>
            <person name="Lenhard B."/>
            <person name="Roest Crollius H."/>
            <person name="Wincker P."/>
            <person name="Chourrout D."/>
        </authorList>
    </citation>
    <scope>NUCLEOTIDE SEQUENCE [LARGE SCALE GENOMIC DNA]</scope>
</reference>
<feature type="signal peptide" evidence="5">
    <location>
        <begin position="1"/>
        <end position="15"/>
    </location>
</feature>
<gene>
    <name evidence="7" type="ORF">GSOID_T00018385001</name>
</gene>
<dbReference type="InterPro" id="IPR035914">
    <property type="entry name" value="Sperma_CUB_dom_sf"/>
</dbReference>
<dbReference type="EMBL" id="FN654277">
    <property type="protein sequence ID" value="CBY30514.1"/>
    <property type="molecule type" value="Genomic_DNA"/>
</dbReference>
<organism evidence="7">
    <name type="scientific">Oikopleura dioica</name>
    <name type="common">Tunicate</name>
    <dbReference type="NCBI Taxonomy" id="34765"/>
    <lineage>
        <taxon>Eukaryota</taxon>
        <taxon>Metazoa</taxon>
        <taxon>Chordata</taxon>
        <taxon>Tunicata</taxon>
        <taxon>Appendicularia</taxon>
        <taxon>Copelata</taxon>
        <taxon>Oikopleuridae</taxon>
        <taxon>Oikopleura</taxon>
    </lineage>
</organism>
<keyword evidence="4" id="KW-0812">Transmembrane</keyword>
<evidence type="ECO:0000256" key="5">
    <source>
        <dbReference type="SAM" id="SignalP"/>
    </source>
</evidence>
<evidence type="ECO:0000256" key="1">
    <source>
        <dbReference type="ARBA" id="ARBA00023157"/>
    </source>
</evidence>
<dbReference type="AlphaFoldDB" id="E4Y4B6"/>
<evidence type="ECO:0000259" key="6">
    <source>
        <dbReference type="PROSITE" id="PS01180"/>
    </source>
</evidence>
<evidence type="ECO:0000313" key="7">
    <source>
        <dbReference type="EMBL" id="CBY30514.1"/>
    </source>
</evidence>
<feature type="region of interest" description="Disordered" evidence="3">
    <location>
        <begin position="163"/>
        <end position="198"/>
    </location>
</feature>
<comment type="caution">
    <text evidence="2">Lacks conserved residue(s) required for the propagation of feature annotation.</text>
</comment>
<accession>E4Y4B6</accession>
<dbReference type="Proteomes" id="UP000011014">
    <property type="component" value="Unassembled WGS sequence"/>
</dbReference>
<dbReference type="PROSITE" id="PS01180">
    <property type="entry name" value="CUB"/>
    <property type="match status" value="1"/>
</dbReference>
<evidence type="ECO:0000256" key="3">
    <source>
        <dbReference type="SAM" id="MobiDB-lite"/>
    </source>
</evidence>
<dbReference type="InterPro" id="IPR000859">
    <property type="entry name" value="CUB_dom"/>
</dbReference>
<keyword evidence="1" id="KW-1015">Disulfide bond</keyword>
<keyword evidence="4" id="KW-1133">Transmembrane helix</keyword>
<dbReference type="Gene3D" id="2.60.120.290">
    <property type="entry name" value="Spermadhesin, CUB domain"/>
    <property type="match status" value="1"/>
</dbReference>
<keyword evidence="4" id="KW-0472">Membrane</keyword>
<evidence type="ECO:0000256" key="2">
    <source>
        <dbReference type="PROSITE-ProRule" id="PRU00059"/>
    </source>
</evidence>
<feature type="domain" description="CUB" evidence="6">
    <location>
        <begin position="41"/>
        <end position="153"/>
    </location>
</feature>
<protein>
    <recommendedName>
        <fullName evidence="6">CUB domain-containing protein</fullName>
    </recommendedName>
</protein>
<keyword evidence="5" id="KW-0732">Signal</keyword>
<evidence type="ECO:0000256" key="4">
    <source>
        <dbReference type="SAM" id="Phobius"/>
    </source>
</evidence>
<feature type="chain" id="PRO_5012316568" description="CUB domain-containing protein" evidence="5">
    <location>
        <begin position="16"/>
        <end position="290"/>
    </location>
</feature>
<dbReference type="SUPFAM" id="SSF49854">
    <property type="entry name" value="Spermadhesin, CUB domain"/>
    <property type="match status" value="1"/>
</dbReference>
<proteinExistence type="predicted"/>